<comment type="caution">
    <text evidence="1">The sequence shown here is derived from an EMBL/GenBank/DDBJ whole genome shotgun (WGS) entry which is preliminary data.</text>
</comment>
<dbReference type="Proteomes" id="UP000828390">
    <property type="component" value="Unassembled WGS sequence"/>
</dbReference>
<evidence type="ECO:0000313" key="1">
    <source>
        <dbReference type="EMBL" id="KAH3775985.1"/>
    </source>
</evidence>
<reference evidence="1" key="2">
    <citation type="submission" date="2020-11" db="EMBL/GenBank/DDBJ databases">
        <authorList>
            <person name="McCartney M.A."/>
            <person name="Auch B."/>
            <person name="Kono T."/>
            <person name="Mallez S."/>
            <person name="Becker A."/>
            <person name="Gohl D.M."/>
            <person name="Silverstein K.A.T."/>
            <person name="Koren S."/>
            <person name="Bechman K.B."/>
            <person name="Herman A."/>
            <person name="Abrahante J.E."/>
            <person name="Garbe J."/>
        </authorList>
    </citation>
    <scope>NUCLEOTIDE SEQUENCE</scope>
    <source>
        <strain evidence="1">Duluth1</strain>
        <tissue evidence="1">Whole animal</tissue>
    </source>
</reference>
<dbReference type="AlphaFoldDB" id="A0A9D4IIZ1"/>
<keyword evidence="2" id="KW-1185">Reference proteome</keyword>
<evidence type="ECO:0000313" key="2">
    <source>
        <dbReference type="Proteomes" id="UP000828390"/>
    </source>
</evidence>
<protein>
    <submittedName>
        <fullName evidence="1">Uncharacterized protein</fullName>
    </submittedName>
</protein>
<reference evidence="1" key="1">
    <citation type="journal article" date="2019" name="bioRxiv">
        <title>The Genome of the Zebra Mussel, Dreissena polymorpha: A Resource for Invasive Species Research.</title>
        <authorList>
            <person name="McCartney M.A."/>
            <person name="Auch B."/>
            <person name="Kono T."/>
            <person name="Mallez S."/>
            <person name="Zhang Y."/>
            <person name="Obille A."/>
            <person name="Becker A."/>
            <person name="Abrahante J.E."/>
            <person name="Garbe J."/>
            <person name="Badalamenti J.P."/>
            <person name="Herman A."/>
            <person name="Mangelson H."/>
            <person name="Liachko I."/>
            <person name="Sullivan S."/>
            <person name="Sone E.D."/>
            <person name="Koren S."/>
            <person name="Silverstein K.A.T."/>
            <person name="Beckman K.B."/>
            <person name="Gohl D.M."/>
        </authorList>
    </citation>
    <scope>NUCLEOTIDE SEQUENCE</scope>
    <source>
        <strain evidence="1">Duluth1</strain>
        <tissue evidence="1">Whole animal</tissue>
    </source>
</reference>
<gene>
    <name evidence="1" type="ORF">DPMN_177396</name>
</gene>
<sequence length="83" mass="9834">MSQRNTKSGTCPSVVYRHTTRMVYYTNVRHQRKTELSRVHIVGLAKTKRWMLQTLLHLSVAMPNSMWTRIVVKVRKSTLHRIQ</sequence>
<dbReference type="EMBL" id="JAIWYP010000009">
    <property type="protein sequence ID" value="KAH3775985.1"/>
    <property type="molecule type" value="Genomic_DNA"/>
</dbReference>
<organism evidence="1 2">
    <name type="scientific">Dreissena polymorpha</name>
    <name type="common">Zebra mussel</name>
    <name type="synonym">Mytilus polymorpha</name>
    <dbReference type="NCBI Taxonomy" id="45954"/>
    <lineage>
        <taxon>Eukaryota</taxon>
        <taxon>Metazoa</taxon>
        <taxon>Spiralia</taxon>
        <taxon>Lophotrochozoa</taxon>
        <taxon>Mollusca</taxon>
        <taxon>Bivalvia</taxon>
        <taxon>Autobranchia</taxon>
        <taxon>Heteroconchia</taxon>
        <taxon>Euheterodonta</taxon>
        <taxon>Imparidentia</taxon>
        <taxon>Neoheterodontei</taxon>
        <taxon>Myida</taxon>
        <taxon>Dreissenoidea</taxon>
        <taxon>Dreissenidae</taxon>
        <taxon>Dreissena</taxon>
    </lineage>
</organism>
<name>A0A9D4IIZ1_DREPO</name>
<accession>A0A9D4IIZ1</accession>
<proteinExistence type="predicted"/>